<dbReference type="AlphaFoldDB" id="A0AAV4NFV9"/>
<evidence type="ECO:0000313" key="1">
    <source>
        <dbReference type="EMBL" id="GIX83254.1"/>
    </source>
</evidence>
<comment type="caution">
    <text evidence="1">The sequence shown here is derived from an EMBL/GenBank/DDBJ whole genome shotgun (WGS) entry which is preliminary data.</text>
</comment>
<sequence>MRAGNLLYGERIPQIRAAAASQVAKTDYLSEAVSSPNNGRNGGALVSHKNRASHLKQLLCALTGEPQGTQNFSKG</sequence>
<accession>A0AAV4NFV9</accession>
<keyword evidence="2" id="KW-1185">Reference proteome</keyword>
<evidence type="ECO:0000313" key="2">
    <source>
        <dbReference type="Proteomes" id="UP001054945"/>
    </source>
</evidence>
<proteinExistence type="predicted"/>
<dbReference type="EMBL" id="BPLR01020852">
    <property type="protein sequence ID" value="GIX83254.1"/>
    <property type="molecule type" value="Genomic_DNA"/>
</dbReference>
<name>A0AAV4NFV9_CAEEX</name>
<gene>
    <name evidence="1" type="ORF">CEXT_477501</name>
</gene>
<dbReference type="Proteomes" id="UP001054945">
    <property type="component" value="Unassembled WGS sequence"/>
</dbReference>
<protein>
    <submittedName>
        <fullName evidence="1">Uncharacterized protein</fullName>
    </submittedName>
</protein>
<reference evidence="1 2" key="1">
    <citation type="submission" date="2021-06" db="EMBL/GenBank/DDBJ databases">
        <title>Caerostris extrusa draft genome.</title>
        <authorList>
            <person name="Kono N."/>
            <person name="Arakawa K."/>
        </authorList>
    </citation>
    <scope>NUCLEOTIDE SEQUENCE [LARGE SCALE GENOMIC DNA]</scope>
</reference>
<organism evidence="1 2">
    <name type="scientific">Caerostris extrusa</name>
    <name type="common">Bark spider</name>
    <name type="synonym">Caerostris bankana</name>
    <dbReference type="NCBI Taxonomy" id="172846"/>
    <lineage>
        <taxon>Eukaryota</taxon>
        <taxon>Metazoa</taxon>
        <taxon>Ecdysozoa</taxon>
        <taxon>Arthropoda</taxon>
        <taxon>Chelicerata</taxon>
        <taxon>Arachnida</taxon>
        <taxon>Araneae</taxon>
        <taxon>Araneomorphae</taxon>
        <taxon>Entelegynae</taxon>
        <taxon>Araneoidea</taxon>
        <taxon>Araneidae</taxon>
        <taxon>Caerostris</taxon>
    </lineage>
</organism>